<reference evidence="2" key="1">
    <citation type="journal article" date="2017" name="Genome Biol.">
        <title>Comparative genomics reveals high biological diversity and specific adaptations in the industrially and medically important fungal genus Aspergillus.</title>
        <authorList>
            <person name="de Vries R.P."/>
            <person name="Riley R."/>
            <person name="Wiebenga A."/>
            <person name="Aguilar-Osorio G."/>
            <person name="Amillis S."/>
            <person name="Uchima C.A."/>
            <person name="Anderluh G."/>
            <person name="Asadollahi M."/>
            <person name="Askin M."/>
            <person name="Barry K."/>
            <person name="Battaglia E."/>
            <person name="Bayram O."/>
            <person name="Benocci T."/>
            <person name="Braus-Stromeyer S.A."/>
            <person name="Caldana C."/>
            <person name="Canovas D."/>
            <person name="Cerqueira G.C."/>
            <person name="Chen F."/>
            <person name="Chen W."/>
            <person name="Choi C."/>
            <person name="Clum A."/>
            <person name="Dos Santos R.A."/>
            <person name="Damasio A.R."/>
            <person name="Diallinas G."/>
            <person name="Emri T."/>
            <person name="Fekete E."/>
            <person name="Flipphi M."/>
            <person name="Freyberg S."/>
            <person name="Gallo A."/>
            <person name="Gournas C."/>
            <person name="Habgood R."/>
            <person name="Hainaut M."/>
            <person name="Harispe M.L."/>
            <person name="Henrissat B."/>
            <person name="Hilden K.S."/>
            <person name="Hope R."/>
            <person name="Hossain A."/>
            <person name="Karabika E."/>
            <person name="Karaffa L."/>
            <person name="Karanyi Z."/>
            <person name="Krasevec N."/>
            <person name="Kuo A."/>
            <person name="Kusch H."/>
            <person name="LaButti K."/>
            <person name="Lagendijk E.L."/>
            <person name="Lapidus A."/>
            <person name="Levasseur A."/>
            <person name="Lindquist E."/>
            <person name="Lipzen A."/>
            <person name="Logrieco A.F."/>
            <person name="MacCabe A."/>
            <person name="Maekelae M.R."/>
            <person name="Malavazi I."/>
            <person name="Melin P."/>
            <person name="Meyer V."/>
            <person name="Mielnichuk N."/>
            <person name="Miskei M."/>
            <person name="Molnar A.P."/>
            <person name="Mule G."/>
            <person name="Ngan C.Y."/>
            <person name="Orejas M."/>
            <person name="Orosz E."/>
            <person name="Ouedraogo J.P."/>
            <person name="Overkamp K.M."/>
            <person name="Park H.-S."/>
            <person name="Perrone G."/>
            <person name="Piumi F."/>
            <person name="Punt P.J."/>
            <person name="Ram A.F."/>
            <person name="Ramon A."/>
            <person name="Rauscher S."/>
            <person name="Record E."/>
            <person name="Riano-Pachon D.M."/>
            <person name="Robert V."/>
            <person name="Roehrig J."/>
            <person name="Ruller R."/>
            <person name="Salamov A."/>
            <person name="Salih N.S."/>
            <person name="Samson R.A."/>
            <person name="Sandor E."/>
            <person name="Sanguinetti M."/>
            <person name="Schuetze T."/>
            <person name="Sepcic K."/>
            <person name="Shelest E."/>
            <person name="Sherlock G."/>
            <person name="Sophianopoulou V."/>
            <person name="Squina F.M."/>
            <person name="Sun H."/>
            <person name="Susca A."/>
            <person name="Todd R.B."/>
            <person name="Tsang A."/>
            <person name="Unkles S.E."/>
            <person name="van de Wiele N."/>
            <person name="van Rossen-Uffink D."/>
            <person name="Oliveira J.V."/>
            <person name="Vesth T.C."/>
            <person name="Visser J."/>
            <person name="Yu J.-H."/>
            <person name="Zhou M."/>
            <person name="Andersen M.R."/>
            <person name="Archer D.B."/>
            <person name="Baker S.E."/>
            <person name="Benoit I."/>
            <person name="Brakhage A.A."/>
            <person name="Braus G.H."/>
            <person name="Fischer R."/>
            <person name="Frisvad J.C."/>
            <person name="Goldman G.H."/>
            <person name="Houbraken J."/>
            <person name="Oakley B."/>
            <person name="Pocsi I."/>
            <person name="Scazzocchio C."/>
            <person name="Seiboth B."/>
            <person name="vanKuyk P.A."/>
            <person name="Wortman J."/>
            <person name="Dyer P.S."/>
            <person name="Grigoriev I.V."/>
        </authorList>
    </citation>
    <scope>NUCLEOTIDE SEQUENCE [LARGE SCALE GENOMIC DNA]</scope>
    <source>
        <strain evidence="2">CBS 593.65</strain>
    </source>
</reference>
<dbReference type="Proteomes" id="UP000184356">
    <property type="component" value="Unassembled WGS sequence"/>
</dbReference>
<accession>A0A1L9T1W9</accession>
<proteinExistence type="predicted"/>
<dbReference type="EMBL" id="KV878597">
    <property type="protein sequence ID" value="OJJ53454.1"/>
    <property type="molecule type" value="Genomic_DNA"/>
</dbReference>
<protein>
    <submittedName>
        <fullName evidence="1">Uncharacterized protein</fullName>
    </submittedName>
</protein>
<gene>
    <name evidence="1" type="ORF">ASPSYDRAFT_530652</name>
</gene>
<evidence type="ECO:0000313" key="1">
    <source>
        <dbReference type="EMBL" id="OJJ53454.1"/>
    </source>
</evidence>
<evidence type="ECO:0000313" key="2">
    <source>
        <dbReference type="Proteomes" id="UP000184356"/>
    </source>
</evidence>
<sequence>MASRKLTDARIKGNGIEVELEISENGWPPEIDEVRRRILSFECIIPPKQIAKKYLPVDLLNVQLRKIPGAKEDKWFTGEAGPNTDSCYVGVDAIRRHVKNLEAAYRLATYAKDWKVKGGMSESRLEERLADNVFEDWKRLSDHSNYLWTADGSFPPRQLCTR</sequence>
<dbReference type="AlphaFoldDB" id="A0A1L9T1W9"/>
<dbReference type="RefSeq" id="XP_040697260.1">
    <property type="nucleotide sequence ID" value="XM_040848613.1"/>
</dbReference>
<dbReference type="GeneID" id="63764686"/>
<organism evidence="1 2">
    <name type="scientific">Aspergillus sydowii CBS 593.65</name>
    <dbReference type="NCBI Taxonomy" id="1036612"/>
    <lineage>
        <taxon>Eukaryota</taxon>
        <taxon>Fungi</taxon>
        <taxon>Dikarya</taxon>
        <taxon>Ascomycota</taxon>
        <taxon>Pezizomycotina</taxon>
        <taxon>Eurotiomycetes</taxon>
        <taxon>Eurotiomycetidae</taxon>
        <taxon>Eurotiales</taxon>
        <taxon>Aspergillaceae</taxon>
        <taxon>Aspergillus</taxon>
        <taxon>Aspergillus subgen. Nidulantes</taxon>
    </lineage>
</organism>
<keyword evidence="2" id="KW-1185">Reference proteome</keyword>
<name>A0A1L9T1W9_9EURO</name>
<dbReference type="VEuPathDB" id="FungiDB:ASPSYDRAFT_530652"/>
<dbReference type="OrthoDB" id="4506562at2759"/>